<dbReference type="EMBL" id="GL378436">
    <property type="protein sequence ID" value="EFJ39927.1"/>
    <property type="molecule type" value="Genomic_DNA"/>
</dbReference>
<dbReference type="Proteomes" id="UP000001058">
    <property type="component" value="Unassembled WGS sequence"/>
</dbReference>
<proteinExistence type="predicted"/>
<dbReference type="RefSeq" id="XP_002959008.1">
    <property type="nucleotide sequence ID" value="XM_002958962.1"/>
</dbReference>
<evidence type="ECO:0000313" key="1">
    <source>
        <dbReference type="EMBL" id="EFJ39927.1"/>
    </source>
</evidence>
<dbReference type="InParanoid" id="D8UK15"/>
<dbReference type="AlphaFoldDB" id="D8UK15"/>
<dbReference type="KEGG" id="vcn:VOLCADRAFT_100343"/>
<evidence type="ECO:0000313" key="2">
    <source>
        <dbReference type="Proteomes" id="UP000001058"/>
    </source>
</evidence>
<gene>
    <name evidence="1" type="ORF">VOLCADRAFT_100343</name>
</gene>
<protein>
    <submittedName>
        <fullName evidence="1">Uncharacterized protein</fullName>
    </submittedName>
</protein>
<keyword evidence="2" id="KW-1185">Reference proteome</keyword>
<reference evidence="1 2" key="1">
    <citation type="journal article" date="2010" name="Science">
        <title>Genomic analysis of organismal complexity in the multicellular green alga Volvox carteri.</title>
        <authorList>
            <person name="Prochnik S.E."/>
            <person name="Umen J."/>
            <person name="Nedelcu A.M."/>
            <person name="Hallmann A."/>
            <person name="Miller S.M."/>
            <person name="Nishii I."/>
            <person name="Ferris P."/>
            <person name="Kuo A."/>
            <person name="Mitros T."/>
            <person name="Fritz-Laylin L.K."/>
            <person name="Hellsten U."/>
            <person name="Chapman J."/>
            <person name="Simakov O."/>
            <person name="Rensing S.A."/>
            <person name="Terry A."/>
            <person name="Pangilinan J."/>
            <person name="Kapitonov V."/>
            <person name="Jurka J."/>
            <person name="Salamov A."/>
            <person name="Shapiro H."/>
            <person name="Schmutz J."/>
            <person name="Grimwood J."/>
            <person name="Lindquist E."/>
            <person name="Lucas S."/>
            <person name="Grigoriev I.V."/>
            <person name="Schmitt R."/>
            <person name="Kirk D."/>
            <person name="Rokhsar D.S."/>
        </authorList>
    </citation>
    <scope>NUCLEOTIDE SEQUENCE [LARGE SCALE GENOMIC DNA]</scope>
    <source>
        <strain evidence="2">f. Nagariensis / Eve</strain>
    </source>
</reference>
<accession>D8UK15</accession>
<dbReference type="GeneID" id="9625747"/>
<organism evidence="2">
    <name type="scientific">Volvox carteri f. nagariensis</name>
    <dbReference type="NCBI Taxonomy" id="3068"/>
    <lineage>
        <taxon>Eukaryota</taxon>
        <taxon>Viridiplantae</taxon>
        <taxon>Chlorophyta</taxon>
        <taxon>core chlorophytes</taxon>
        <taxon>Chlorophyceae</taxon>
        <taxon>CS clade</taxon>
        <taxon>Chlamydomonadales</taxon>
        <taxon>Volvocaceae</taxon>
        <taxon>Volvox</taxon>
    </lineage>
</organism>
<sequence>MDNSYTEYLARARGNPDGPITAGMLLALYGDFRKLGDQVLDLKNEQQLSRVEIIDLQGRVSKLETDPSGITMDARGLISSNKFFYWDSVVITTDKNKDEGSVRACLAELGLHVLDIGLLTRTERPDRSTKSWLIDIRWKDRVKFFKAAPDLKRLGLRVDDSLTKEGRAERSRLRPMWQVIKAKQWIPMWRNGAELFYKKSPNGSAPVPYPSQYGDDDSDSGEVTLVLGLAVGGTGTSAKGCCQKKRAVFEISRYRDYAALFTDGSQVMHALNGVITDLSNGACNSTESVERISTLLRKVLIRVFAGRRPEGMQAGGGALWWNEECQSVRQHMLACRVRLGPGRVENKSGPLWEAFCKARNAMNRAKRRARAAYDAERMREFVGTIGCHSGRDNKRSSGCY</sequence>
<name>D8UK15_VOLCA</name>